<dbReference type="SUPFAM" id="SSF54637">
    <property type="entry name" value="Thioesterase/thiol ester dehydrase-isomerase"/>
    <property type="match status" value="1"/>
</dbReference>
<dbReference type="GO" id="GO:0052816">
    <property type="term" value="F:long-chain fatty acyl-CoA hydrolase activity"/>
    <property type="evidence" value="ECO:0007669"/>
    <property type="project" value="TreeGrafter"/>
</dbReference>
<organism evidence="5 6">
    <name type="scientific">Janibacter melonis</name>
    <dbReference type="NCBI Taxonomy" id="262209"/>
    <lineage>
        <taxon>Bacteria</taxon>
        <taxon>Bacillati</taxon>
        <taxon>Actinomycetota</taxon>
        <taxon>Actinomycetes</taxon>
        <taxon>Micrococcales</taxon>
        <taxon>Intrasporangiaceae</taxon>
        <taxon>Janibacter</taxon>
    </lineage>
</organism>
<evidence type="ECO:0000313" key="5">
    <source>
        <dbReference type="EMBL" id="OAB87270.1"/>
    </source>
</evidence>
<dbReference type="PROSITE" id="PS51770">
    <property type="entry name" value="HOTDOG_ACOT"/>
    <property type="match status" value="1"/>
</dbReference>
<dbReference type="FunFam" id="3.10.129.10:FF:000024">
    <property type="entry name" value="Acyl-CoA hydrolase"/>
    <property type="match status" value="1"/>
</dbReference>
<evidence type="ECO:0000259" key="4">
    <source>
        <dbReference type="PROSITE" id="PS51770"/>
    </source>
</evidence>
<dbReference type="EMBL" id="LQZG01000003">
    <property type="protein sequence ID" value="OAB87270.1"/>
    <property type="molecule type" value="Genomic_DNA"/>
</dbReference>
<dbReference type="GO" id="GO:0006637">
    <property type="term" value="P:acyl-CoA metabolic process"/>
    <property type="evidence" value="ECO:0007669"/>
    <property type="project" value="TreeGrafter"/>
</dbReference>
<sequence length="179" mass="19270">MPDGRAGAVGDHGGVTTPTSTQVTLSHVMNATEANLLGTIHGGNIMKMVDDCAGVVANRFAQGPAVTAGMDEMTFLTPVRVGDVLHVSAQINWAGRSSMEVGVRAEADRWDSVAPRVHVASAYLVMVAVDADGQTRPVPELSVETEEERRRFREAQIRRRHRLARRDEIRTSRGEGGAA</sequence>
<dbReference type="GO" id="GO:0005829">
    <property type="term" value="C:cytosol"/>
    <property type="evidence" value="ECO:0007669"/>
    <property type="project" value="TreeGrafter"/>
</dbReference>
<evidence type="ECO:0000256" key="1">
    <source>
        <dbReference type="ARBA" id="ARBA00010458"/>
    </source>
</evidence>
<evidence type="ECO:0000256" key="3">
    <source>
        <dbReference type="PROSITE-ProRule" id="PRU01106"/>
    </source>
</evidence>
<keyword evidence="6" id="KW-1185">Reference proteome</keyword>
<dbReference type="PANTHER" id="PTHR11049:SF16">
    <property type="entry name" value="PROTEIN VDLD"/>
    <property type="match status" value="1"/>
</dbReference>
<accession>A0A176QC73</accession>
<dbReference type="CDD" id="cd03442">
    <property type="entry name" value="BFIT_BACH"/>
    <property type="match status" value="1"/>
</dbReference>
<feature type="domain" description="HotDog ACOT-type" evidence="4">
    <location>
        <begin position="19"/>
        <end position="132"/>
    </location>
</feature>
<dbReference type="AlphaFoldDB" id="A0A176QC73"/>
<comment type="caution">
    <text evidence="5">The sequence shown here is derived from an EMBL/GenBank/DDBJ whole genome shotgun (WGS) entry which is preliminary data.</text>
</comment>
<reference evidence="5 6" key="1">
    <citation type="submission" date="2016-01" db="EMBL/GenBank/DDBJ databases">
        <title>Janibacter melonis strain CD11_4 genome sequencing and assembly.</title>
        <authorList>
            <person name="Nair G.R."/>
            <person name="Kaur G."/>
            <person name="Chander A.M."/>
            <person name="Mayilraj S."/>
        </authorList>
    </citation>
    <scope>NUCLEOTIDE SEQUENCE [LARGE SCALE GENOMIC DNA]</scope>
    <source>
        <strain evidence="5 6">CD11-4</strain>
    </source>
</reference>
<dbReference type="PANTHER" id="PTHR11049">
    <property type="entry name" value="ACYL COENZYME A THIOESTER HYDROLASE"/>
    <property type="match status" value="1"/>
</dbReference>
<comment type="similarity">
    <text evidence="1">Belongs to the acyl coenzyme A hydrolase family.</text>
</comment>
<dbReference type="Proteomes" id="UP000076976">
    <property type="component" value="Unassembled WGS sequence"/>
</dbReference>
<dbReference type="Pfam" id="PF03061">
    <property type="entry name" value="4HBT"/>
    <property type="match status" value="1"/>
</dbReference>
<evidence type="ECO:0000313" key="6">
    <source>
        <dbReference type="Proteomes" id="UP000076976"/>
    </source>
</evidence>
<dbReference type="Gene3D" id="3.10.129.10">
    <property type="entry name" value="Hotdog Thioesterase"/>
    <property type="match status" value="1"/>
</dbReference>
<proteinExistence type="inferred from homology"/>
<dbReference type="InterPro" id="IPR029069">
    <property type="entry name" value="HotDog_dom_sf"/>
</dbReference>
<keyword evidence="2 3" id="KW-0378">Hydrolase</keyword>
<name>A0A176QC73_9MICO</name>
<dbReference type="InterPro" id="IPR006683">
    <property type="entry name" value="Thioestr_dom"/>
</dbReference>
<protein>
    <submittedName>
        <fullName evidence="5">Acyl-CoA thioesterase</fullName>
    </submittedName>
</protein>
<dbReference type="InterPro" id="IPR040170">
    <property type="entry name" value="Cytosol_ACT"/>
</dbReference>
<gene>
    <name evidence="5" type="ORF">AWH69_09780</name>
</gene>
<dbReference type="STRING" id="262209.AWH69_09780"/>
<evidence type="ECO:0000256" key="2">
    <source>
        <dbReference type="ARBA" id="ARBA00022801"/>
    </source>
</evidence>
<dbReference type="InterPro" id="IPR033120">
    <property type="entry name" value="HOTDOG_ACOT"/>
</dbReference>